<dbReference type="PROSITE" id="PS50846">
    <property type="entry name" value="HMA_2"/>
    <property type="match status" value="1"/>
</dbReference>
<dbReference type="PATRIC" id="fig|1409788.3.peg.2434"/>
<feature type="compositionally biased region" description="Basic and acidic residues" evidence="1">
    <location>
        <begin position="131"/>
        <end position="141"/>
    </location>
</feature>
<dbReference type="Proteomes" id="UP000036958">
    <property type="component" value="Unassembled WGS sequence"/>
</dbReference>
<protein>
    <recommendedName>
        <fullName evidence="2">HMA domain-containing protein</fullName>
    </recommendedName>
</protein>
<dbReference type="STRING" id="1409788.NC99_23560"/>
<evidence type="ECO:0000259" key="2">
    <source>
        <dbReference type="PROSITE" id="PS50846"/>
    </source>
</evidence>
<accession>A0A0L8V8N7</accession>
<dbReference type="RefSeq" id="WP_053183531.1">
    <property type="nucleotide sequence ID" value="NZ_LGIA01000152.1"/>
</dbReference>
<evidence type="ECO:0000313" key="4">
    <source>
        <dbReference type="Proteomes" id="UP000036958"/>
    </source>
</evidence>
<dbReference type="AlphaFoldDB" id="A0A0L8V8N7"/>
<dbReference type="GO" id="GO:0046872">
    <property type="term" value="F:metal ion binding"/>
    <property type="evidence" value="ECO:0007669"/>
    <property type="project" value="InterPro"/>
</dbReference>
<dbReference type="Gene3D" id="3.30.70.100">
    <property type="match status" value="1"/>
</dbReference>
<comment type="caution">
    <text evidence="3">The sequence shown here is derived from an EMBL/GenBank/DDBJ whole genome shotgun (WGS) entry which is preliminary data.</text>
</comment>
<keyword evidence="4" id="KW-1185">Reference proteome</keyword>
<organism evidence="3 4">
    <name type="scientific">Sunxiuqinia dokdonensis</name>
    <dbReference type="NCBI Taxonomy" id="1409788"/>
    <lineage>
        <taxon>Bacteria</taxon>
        <taxon>Pseudomonadati</taxon>
        <taxon>Bacteroidota</taxon>
        <taxon>Bacteroidia</taxon>
        <taxon>Marinilabiliales</taxon>
        <taxon>Prolixibacteraceae</taxon>
        <taxon>Sunxiuqinia</taxon>
    </lineage>
</organism>
<dbReference type="InterPro" id="IPR036163">
    <property type="entry name" value="HMA_dom_sf"/>
</dbReference>
<evidence type="ECO:0000313" key="3">
    <source>
        <dbReference type="EMBL" id="KOH44809.1"/>
    </source>
</evidence>
<feature type="region of interest" description="Disordered" evidence="1">
    <location>
        <begin position="129"/>
        <end position="151"/>
    </location>
</feature>
<feature type="domain" description="HMA" evidence="2">
    <location>
        <begin position="23"/>
        <end position="89"/>
    </location>
</feature>
<reference evidence="4" key="1">
    <citation type="submission" date="2015-07" db="EMBL/GenBank/DDBJ databases">
        <title>Genome sequencing of Sunxiuqinia dokdonensis strain SK.</title>
        <authorList>
            <person name="Ahn S."/>
            <person name="Kim B.-C."/>
        </authorList>
    </citation>
    <scope>NUCLEOTIDE SEQUENCE [LARGE SCALE GENOMIC DNA]</scope>
    <source>
        <strain evidence="4">SK</strain>
    </source>
</reference>
<dbReference type="CDD" id="cd00371">
    <property type="entry name" value="HMA"/>
    <property type="match status" value="1"/>
</dbReference>
<evidence type="ECO:0000256" key="1">
    <source>
        <dbReference type="SAM" id="MobiDB-lite"/>
    </source>
</evidence>
<dbReference type="EMBL" id="LGIA01000152">
    <property type="protein sequence ID" value="KOH44809.1"/>
    <property type="molecule type" value="Genomic_DNA"/>
</dbReference>
<dbReference type="Pfam" id="PF00403">
    <property type="entry name" value="HMA"/>
    <property type="match status" value="1"/>
</dbReference>
<dbReference type="OrthoDB" id="5513217at2"/>
<proteinExistence type="predicted"/>
<sequence length="151" mass="16860">MKLQSIQLALFFLLVGLNVMAVNKTEKIKVNGSCDMCKKRIEKAATSLDGIETAQWDPETKDLSISYDDQKISAQQIQTAIAMTGHDTGLFSANDKRYAELPGCCRYERDDNRKVNSHALMEIQRSLKSKANKEECVHDKGPNSGSCCEQK</sequence>
<name>A0A0L8V8N7_9BACT</name>
<gene>
    <name evidence="3" type="ORF">NC99_23560</name>
</gene>
<dbReference type="SUPFAM" id="SSF55008">
    <property type="entry name" value="HMA, heavy metal-associated domain"/>
    <property type="match status" value="1"/>
</dbReference>
<dbReference type="InterPro" id="IPR006121">
    <property type="entry name" value="HMA_dom"/>
</dbReference>